<evidence type="ECO:0000313" key="1">
    <source>
        <dbReference type="EMBL" id="ODQ69677.1"/>
    </source>
</evidence>
<feature type="non-terminal residue" evidence="1">
    <location>
        <position position="207"/>
    </location>
</feature>
<dbReference type="STRING" id="675824.A0A1E3PXZ7"/>
<proteinExistence type="predicted"/>
<protein>
    <recommendedName>
        <fullName evidence="3">DUF4219 domain-containing protein</fullName>
    </recommendedName>
</protein>
<gene>
    <name evidence="1" type="ORF">LIPSTDRAFT_6863</name>
</gene>
<organism evidence="1 2">
    <name type="scientific">Lipomyces starkeyi NRRL Y-11557</name>
    <dbReference type="NCBI Taxonomy" id="675824"/>
    <lineage>
        <taxon>Eukaryota</taxon>
        <taxon>Fungi</taxon>
        <taxon>Dikarya</taxon>
        <taxon>Ascomycota</taxon>
        <taxon>Saccharomycotina</taxon>
        <taxon>Lipomycetes</taxon>
        <taxon>Lipomycetales</taxon>
        <taxon>Lipomycetaceae</taxon>
        <taxon>Lipomyces</taxon>
    </lineage>
</organism>
<dbReference type="AlphaFoldDB" id="A0A1E3PXZ7"/>
<dbReference type="EMBL" id="KV454303">
    <property type="protein sequence ID" value="ODQ69677.1"/>
    <property type="molecule type" value="Genomic_DNA"/>
</dbReference>
<keyword evidence="2" id="KW-1185">Reference proteome</keyword>
<reference evidence="1 2" key="1">
    <citation type="journal article" date="2016" name="Proc. Natl. Acad. Sci. U.S.A.">
        <title>Comparative genomics of biotechnologically important yeasts.</title>
        <authorList>
            <person name="Riley R."/>
            <person name="Haridas S."/>
            <person name="Wolfe K.H."/>
            <person name="Lopes M.R."/>
            <person name="Hittinger C.T."/>
            <person name="Goeker M."/>
            <person name="Salamov A.A."/>
            <person name="Wisecaver J.H."/>
            <person name="Long T.M."/>
            <person name="Calvey C.H."/>
            <person name="Aerts A.L."/>
            <person name="Barry K.W."/>
            <person name="Choi C."/>
            <person name="Clum A."/>
            <person name="Coughlan A.Y."/>
            <person name="Deshpande S."/>
            <person name="Douglass A.P."/>
            <person name="Hanson S.J."/>
            <person name="Klenk H.-P."/>
            <person name="LaButti K.M."/>
            <person name="Lapidus A."/>
            <person name="Lindquist E.A."/>
            <person name="Lipzen A.M."/>
            <person name="Meier-Kolthoff J.P."/>
            <person name="Ohm R.A."/>
            <person name="Otillar R.P."/>
            <person name="Pangilinan J.L."/>
            <person name="Peng Y."/>
            <person name="Rokas A."/>
            <person name="Rosa C.A."/>
            <person name="Scheuner C."/>
            <person name="Sibirny A.A."/>
            <person name="Slot J.C."/>
            <person name="Stielow J.B."/>
            <person name="Sun H."/>
            <person name="Kurtzman C.P."/>
            <person name="Blackwell M."/>
            <person name="Grigoriev I.V."/>
            <person name="Jeffries T.W."/>
        </authorList>
    </citation>
    <scope>NUCLEOTIDE SEQUENCE [LARGE SCALE GENOMIC DNA]</scope>
    <source>
        <strain evidence="1 2">NRRL Y-11557</strain>
    </source>
</reference>
<dbReference type="Proteomes" id="UP000094385">
    <property type="component" value="Unassembled WGS sequence"/>
</dbReference>
<evidence type="ECO:0008006" key="3">
    <source>
        <dbReference type="Google" id="ProtNLM"/>
    </source>
</evidence>
<name>A0A1E3PXZ7_LIPST</name>
<evidence type="ECO:0000313" key="2">
    <source>
        <dbReference type="Proteomes" id="UP000094385"/>
    </source>
</evidence>
<accession>A0A1E3PXZ7</accession>
<dbReference type="OrthoDB" id="3265539at2759"/>
<sequence>MSTRFCPASQLSSLNKITKSPKSSPMESTKVFVDNVDTFLSRIPAVIAQQVMSPGAPDVSHRVPTTNSLATPSTAGGMVKFNGRNYKQWAMYMEALHVHRGVWDVVSGLGSYNPGVLEDATVITKKNNIAYLDMIITLVDQEPGLLLTKDAQHIWKSMKTRYQQPSLVRQLALVNRLFSWKCPNEANPDKWVQEWCDLLKEFLNLQV</sequence>
<dbReference type="Pfam" id="PF14223">
    <property type="entry name" value="Retrotran_gag_2"/>
    <property type="match status" value="1"/>
</dbReference>